<reference evidence="2 3" key="1">
    <citation type="submission" date="2019-12" db="EMBL/GenBank/DDBJ databases">
        <title>Maritimibacter sp. nov. sp. isolated from sea sand.</title>
        <authorList>
            <person name="Kim J."/>
            <person name="Jeong S.E."/>
            <person name="Jung H.S."/>
            <person name="Jeon C.O."/>
        </authorList>
    </citation>
    <scope>NUCLEOTIDE SEQUENCE [LARGE SCALE GENOMIC DNA]</scope>
    <source>
        <strain evidence="2 3">DP07</strain>
    </source>
</reference>
<feature type="transmembrane region" description="Helical" evidence="1">
    <location>
        <begin position="122"/>
        <end position="146"/>
    </location>
</feature>
<evidence type="ECO:0000313" key="3">
    <source>
        <dbReference type="Proteomes" id="UP000467322"/>
    </source>
</evidence>
<evidence type="ECO:0000313" key="2">
    <source>
        <dbReference type="EMBL" id="MZR13842.1"/>
    </source>
</evidence>
<gene>
    <name evidence="2" type="ORF">GQE99_12545</name>
</gene>
<dbReference type="EMBL" id="WTUX01000017">
    <property type="protein sequence ID" value="MZR13842.1"/>
    <property type="molecule type" value="Genomic_DNA"/>
</dbReference>
<feature type="transmembrane region" description="Helical" evidence="1">
    <location>
        <begin position="69"/>
        <end position="92"/>
    </location>
</feature>
<protein>
    <submittedName>
        <fullName evidence="2">TrgA family protein</fullName>
    </submittedName>
</protein>
<dbReference type="RefSeq" id="WP_161351977.1">
    <property type="nucleotide sequence ID" value="NZ_WTUX01000017.1"/>
</dbReference>
<accession>A0A845M3P5</accession>
<feature type="transmembrane region" description="Helical" evidence="1">
    <location>
        <begin position="39"/>
        <end position="57"/>
    </location>
</feature>
<proteinExistence type="predicted"/>
<sequence>MARRMPTFTGLSAAILLAALGVGVSELSRPYFLEGTPLTWLHPVAAFMGVVIGWYFTGPRLHLKKGGPVAIGITSSVAQAFLVLFTFAVVLMTERALRNSYRTVMEAVVGVFEAMMDYSDKIVHVEIIGAIVLGGAVVGLLTAWVARHTR</sequence>
<dbReference type="InterPro" id="IPR047784">
    <property type="entry name" value="TrgA"/>
</dbReference>
<organism evidence="2 3">
    <name type="scientific">Maritimibacter harenae</name>
    <dbReference type="NCBI Taxonomy" id="2606218"/>
    <lineage>
        <taxon>Bacteria</taxon>
        <taxon>Pseudomonadati</taxon>
        <taxon>Pseudomonadota</taxon>
        <taxon>Alphaproteobacteria</taxon>
        <taxon>Rhodobacterales</taxon>
        <taxon>Roseobacteraceae</taxon>
        <taxon>Maritimibacter</taxon>
    </lineage>
</organism>
<dbReference type="NCBIfam" id="NF033773">
    <property type="entry name" value="tellur_TrgA"/>
    <property type="match status" value="1"/>
</dbReference>
<comment type="caution">
    <text evidence="2">The sequence shown here is derived from an EMBL/GenBank/DDBJ whole genome shotgun (WGS) entry which is preliminary data.</text>
</comment>
<keyword evidence="1" id="KW-0472">Membrane</keyword>
<keyword evidence="1" id="KW-0812">Transmembrane</keyword>
<dbReference type="Proteomes" id="UP000467322">
    <property type="component" value="Unassembled WGS sequence"/>
</dbReference>
<name>A0A845M3P5_9RHOB</name>
<evidence type="ECO:0000256" key="1">
    <source>
        <dbReference type="SAM" id="Phobius"/>
    </source>
</evidence>
<dbReference type="AlphaFoldDB" id="A0A845M3P5"/>
<keyword evidence="1" id="KW-1133">Transmembrane helix</keyword>
<keyword evidence="3" id="KW-1185">Reference proteome</keyword>